<accession>A0A915D1T9</accession>
<dbReference type="Proteomes" id="UP000887574">
    <property type="component" value="Unplaced"/>
</dbReference>
<evidence type="ECO:0000313" key="2">
    <source>
        <dbReference type="Proteomes" id="UP000887574"/>
    </source>
</evidence>
<protein>
    <submittedName>
        <fullName evidence="3">Uncharacterized protein</fullName>
    </submittedName>
</protein>
<name>A0A915D1T9_9BILA</name>
<keyword evidence="2" id="KW-1185">Reference proteome</keyword>
<evidence type="ECO:0000313" key="3">
    <source>
        <dbReference type="WBParaSite" id="jg14943"/>
    </source>
</evidence>
<reference evidence="3" key="1">
    <citation type="submission" date="2022-11" db="UniProtKB">
        <authorList>
            <consortium name="WormBaseParasite"/>
        </authorList>
    </citation>
    <scope>IDENTIFICATION</scope>
</reference>
<organism evidence="2 3">
    <name type="scientific">Ditylenchus dipsaci</name>
    <dbReference type="NCBI Taxonomy" id="166011"/>
    <lineage>
        <taxon>Eukaryota</taxon>
        <taxon>Metazoa</taxon>
        <taxon>Ecdysozoa</taxon>
        <taxon>Nematoda</taxon>
        <taxon>Chromadorea</taxon>
        <taxon>Rhabditida</taxon>
        <taxon>Tylenchina</taxon>
        <taxon>Tylenchomorpha</taxon>
        <taxon>Sphaerularioidea</taxon>
        <taxon>Anguinidae</taxon>
        <taxon>Anguininae</taxon>
        <taxon>Ditylenchus</taxon>
    </lineage>
</organism>
<feature type="transmembrane region" description="Helical" evidence="1">
    <location>
        <begin position="36"/>
        <end position="59"/>
    </location>
</feature>
<feature type="transmembrane region" description="Helical" evidence="1">
    <location>
        <begin position="6"/>
        <end position="24"/>
    </location>
</feature>
<keyword evidence="1" id="KW-1133">Transmembrane helix</keyword>
<proteinExistence type="predicted"/>
<dbReference type="AlphaFoldDB" id="A0A915D1T9"/>
<sequence>MMELLGLIGAAVINAAIYRLAAIYNIQGRMTTPRTVLALAIIEILFALPTMVLATFIAIQITEDQPQVMADVFVKYPKLESFVESQELCIFASLSSNYPIMAWVMVSAICELCGCVVIGVTIWTISIVNLRKRKRQ</sequence>
<evidence type="ECO:0000256" key="1">
    <source>
        <dbReference type="SAM" id="Phobius"/>
    </source>
</evidence>
<keyword evidence="1" id="KW-0472">Membrane</keyword>
<feature type="transmembrane region" description="Helical" evidence="1">
    <location>
        <begin position="100"/>
        <end position="130"/>
    </location>
</feature>
<keyword evidence="1" id="KW-0812">Transmembrane</keyword>
<dbReference type="WBParaSite" id="jg14943">
    <property type="protein sequence ID" value="jg14943"/>
    <property type="gene ID" value="jg14943"/>
</dbReference>